<reference evidence="1 2" key="1">
    <citation type="submission" date="2024-01" db="EMBL/GenBank/DDBJ databases">
        <title>The genomes of 5 underutilized Papilionoideae crops provide insights into root nodulation and disease resistanc.</title>
        <authorList>
            <person name="Jiang F."/>
        </authorList>
    </citation>
    <scope>NUCLEOTIDE SEQUENCE [LARGE SCALE GENOMIC DNA]</scope>
    <source>
        <strain evidence="1">DUOXIRENSHENG_FW03</strain>
        <tissue evidence="1">Leaves</tissue>
    </source>
</reference>
<accession>A0AAN9SWV4</accession>
<name>A0AAN9SWV4_PSOTE</name>
<evidence type="ECO:0000313" key="2">
    <source>
        <dbReference type="Proteomes" id="UP001386955"/>
    </source>
</evidence>
<gene>
    <name evidence="1" type="ORF">VNO78_08728</name>
</gene>
<sequence length="74" mass="8860">MKWRKGYVEDTHKKTYDDEIWISLLMEPIDNTPSFIWDLAQGSLEDKIEPGLLTWLKWFYEMEGANCKTKSTRM</sequence>
<dbReference type="AlphaFoldDB" id="A0AAN9SWV4"/>
<keyword evidence="2" id="KW-1185">Reference proteome</keyword>
<organism evidence="1 2">
    <name type="scientific">Psophocarpus tetragonolobus</name>
    <name type="common">Winged bean</name>
    <name type="synonym">Dolichos tetragonolobus</name>
    <dbReference type="NCBI Taxonomy" id="3891"/>
    <lineage>
        <taxon>Eukaryota</taxon>
        <taxon>Viridiplantae</taxon>
        <taxon>Streptophyta</taxon>
        <taxon>Embryophyta</taxon>
        <taxon>Tracheophyta</taxon>
        <taxon>Spermatophyta</taxon>
        <taxon>Magnoliopsida</taxon>
        <taxon>eudicotyledons</taxon>
        <taxon>Gunneridae</taxon>
        <taxon>Pentapetalae</taxon>
        <taxon>rosids</taxon>
        <taxon>fabids</taxon>
        <taxon>Fabales</taxon>
        <taxon>Fabaceae</taxon>
        <taxon>Papilionoideae</taxon>
        <taxon>50 kb inversion clade</taxon>
        <taxon>NPAAA clade</taxon>
        <taxon>indigoferoid/millettioid clade</taxon>
        <taxon>Phaseoleae</taxon>
        <taxon>Psophocarpus</taxon>
    </lineage>
</organism>
<evidence type="ECO:0000313" key="1">
    <source>
        <dbReference type="EMBL" id="KAK7407087.1"/>
    </source>
</evidence>
<proteinExistence type="predicted"/>
<dbReference type="Proteomes" id="UP001386955">
    <property type="component" value="Unassembled WGS sequence"/>
</dbReference>
<comment type="caution">
    <text evidence="1">The sequence shown here is derived from an EMBL/GenBank/DDBJ whole genome shotgun (WGS) entry which is preliminary data.</text>
</comment>
<protein>
    <submittedName>
        <fullName evidence="1">Uncharacterized protein</fullName>
    </submittedName>
</protein>
<dbReference type="EMBL" id="JAYMYS010000002">
    <property type="protein sequence ID" value="KAK7407087.1"/>
    <property type="molecule type" value="Genomic_DNA"/>
</dbReference>